<dbReference type="Proteomes" id="UP000260783">
    <property type="component" value="Unassembled WGS sequence"/>
</dbReference>
<evidence type="ECO:0000313" key="2">
    <source>
        <dbReference type="Proteomes" id="UP000260783"/>
    </source>
</evidence>
<name>A0A3E2U5N4_9FIRM</name>
<evidence type="ECO:0000313" key="1">
    <source>
        <dbReference type="EMBL" id="RGB91506.1"/>
    </source>
</evidence>
<organism evidence="1 2">
    <name type="scientific">Faecalibacterium prausnitzii</name>
    <dbReference type="NCBI Taxonomy" id="853"/>
    <lineage>
        <taxon>Bacteria</taxon>
        <taxon>Bacillati</taxon>
        <taxon>Bacillota</taxon>
        <taxon>Clostridia</taxon>
        <taxon>Eubacteriales</taxon>
        <taxon>Oscillospiraceae</taxon>
        <taxon>Faecalibacterium</taxon>
    </lineage>
</organism>
<feature type="non-terminal residue" evidence="1">
    <location>
        <position position="1"/>
    </location>
</feature>
<dbReference type="AlphaFoldDB" id="A0A3E2U5N4"/>
<dbReference type="EMBL" id="QVEW01000034">
    <property type="protein sequence ID" value="RGB91506.1"/>
    <property type="molecule type" value="Genomic_DNA"/>
</dbReference>
<reference evidence="1 2" key="1">
    <citation type="submission" date="2018-08" db="EMBL/GenBank/DDBJ databases">
        <title>A genome reference for cultivated species of the human gut microbiota.</title>
        <authorList>
            <person name="Zou Y."/>
            <person name="Xue W."/>
            <person name="Luo G."/>
        </authorList>
    </citation>
    <scope>NUCLEOTIDE SEQUENCE [LARGE SCALE GENOMIC DNA]</scope>
    <source>
        <strain evidence="1 2">AF29-11BH</strain>
    </source>
</reference>
<proteinExistence type="predicted"/>
<sequence>NRDRLCGIIDTILAEKPGDYETFLQKLEQQGYEVKRGKYTAVKGKGQKRFIRFRTLGTGYGEDEIKAVLEGKAKHQPYQKKQAKEQPFQLLVDIQEKMAEGKSVGYKKWATKFNLKEMSKTLLFLQEQKIGSAEELRERTAAATERYHAMGDSIKAAEARLTEIAVLKTHIINYAKTRPVHDAYRKSGYSKKFLEAHREEITLHKAAKAAFDEAGLQKLPKVKELDAEFAELLTKKKAAYPDYRKARNEMQELVRAQKNVERFFAGEKDTIEKAQTR</sequence>
<gene>
    <name evidence="1" type="ORF">DWZ04_15850</name>
</gene>
<comment type="caution">
    <text evidence="1">The sequence shown here is derived from an EMBL/GenBank/DDBJ whole genome shotgun (WGS) entry which is preliminary data.</text>
</comment>
<protein>
    <submittedName>
        <fullName evidence="1">Relaxase</fullName>
    </submittedName>
</protein>
<accession>A0A3E2U5N4</accession>